<dbReference type="OrthoDB" id="1705475at2"/>
<dbReference type="RefSeq" id="WP_106059110.1">
    <property type="nucleotide sequence ID" value="NZ_PVXQ01000008.1"/>
</dbReference>
<reference evidence="1 2" key="1">
    <citation type="submission" date="2018-03" db="EMBL/GenBank/DDBJ databases">
        <title>Genome sequence of Clostridium vincentii DSM 10228.</title>
        <authorList>
            <person name="Poehlein A."/>
            <person name="Daniel R."/>
        </authorList>
    </citation>
    <scope>NUCLEOTIDE SEQUENCE [LARGE SCALE GENOMIC DNA]</scope>
    <source>
        <strain evidence="1 2">DSM 10228</strain>
    </source>
</reference>
<protein>
    <recommendedName>
        <fullName evidence="3">Transmembrane protein</fullName>
    </recommendedName>
</protein>
<comment type="caution">
    <text evidence="1">The sequence shown here is derived from an EMBL/GenBank/DDBJ whole genome shotgun (WGS) entry which is preliminary data.</text>
</comment>
<evidence type="ECO:0000313" key="1">
    <source>
        <dbReference type="EMBL" id="PRR83297.1"/>
    </source>
</evidence>
<dbReference type="EMBL" id="PVXQ01000008">
    <property type="protein sequence ID" value="PRR83297.1"/>
    <property type="molecule type" value="Genomic_DNA"/>
</dbReference>
<dbReference type="Proteomes" id="UP000239471">
    <property type="component" value="Unassembled WGS sequence"/>
</dbReference>
<organism evidence="1 2">
    <name type="scientific">Clostridium vincentii</name>
    <dbReference type="NCBI Taxonomy" id="52704"/>
    <lineage>
        <taxon>Bacteria</taxon>
        <taxon>Bacillati</taxon>
        <taxon>Bacillota</taxon>
        <taxon>Clostridia</taxon>
        <taxon>Eubacteriales</taxon>
        <taxon>Clostridiaceae</taxon>
        <taxon>Clostridium</taxon>
    </lineage>
</organism>
<sequence length="426" mass="50272">MAHNKLYRNFIILQEDEKKHADAGEKALSGYAKIEAKSDKCKISFYAQNLKENDSYSIVLICYKKDMKQIVDLGTLQVSKVGKGEACQEYYINNIAGLDFSYEKISGAAICKYKDNELSFLMYGFMNGEDVSAGWKKCKVVKHDDKKEKEFKKIVKEVKKIEKDYKKEEKHEEEPCEDKMEHKQKEEPCEDKMEYKNKEEPCEDKIEHKHKEEPCEDKIEHKHKHKEEICEDKMEYKNKEEPYEDIKEYKDKECKDMCSPRSDEGAKFEEYESIIDKIKEEILDPYDFDLRGSGGKFFNDIASGFEETRNKYKDLKYCKWYKVKVNSLDDMCNISNYNKYTVAYYPMLNYYPYIRKYGHFMLGYKCDSKGNLKYIVYGVPGKKGKEEQPYLGKTGFVTWMDVEGTDVGCWLMFYDYKNSIVVVPAK</sequence>
<dbReference type="AlphaFoldDB" id="A0A2T0BHJ8"/>
<evidence type="ECO:0000313" key="2">
    <source>
        <dbReference type="Proteomes" id="UP000239471"/>
    </source>
</evidence>
<name>A0A2T0BHJ8_9CLOT</name>
<gene>
    <name evidence="1" type="ORF">CLVI_10960</name>
</gene>
<accession>A0A2T0BHJ8</accession>
<keyword evidence="2" id="KW-1185">Reference proteome</keyword>
<evidence type="ECO:0008006" key="3">
    <source>
        <dbReference type="Google" id="ProtNLM"/>
    </source>
</evidence>
<proteinExistence type="predicted"/>